<dbReference type="Proteomes" id="UP000176634">
    <property type="component" value="Unassembled WGS sequence"/>
</dbReference>
<dbReference type="PANTHER" id="PTHR43845">
    <property type="entry name" value="BLR5969 PROTEIN"/>
    <property type="match status" value="1"/>
</dbReference>
<evidence type="ECO:0000313" key="3">
    <source>
        <dbReference type="Proteomes" id="UP000176634"/>
    </source>
</evidence>
<reference evidence="2 3" key="1">
    <citation type="journal article" date="2016" name="Nat. Commun.">
        <title>Thousands of microbial genomes shed light on interconnected biogeochemical processes in an aquifer system.</title>
        <authorList>
            <person name="Anantharaman K."/>
            <person name="Brown C.T."/>
            <person name="Hug L.A."/>
            <person name="Sharon I."/>
            <person name="Castelle C.J."/>
            <person name="Probst A.J."/>
            <person name="Thomas B.C."/>
            <person name="Singh A."/>
            <person name="Wilkins M.J."/>
            <person name="Karaoz U."/>
            <person name="Brodie E.L."/>
            <person name="Williams K.H."/>
            <person name="Hubbard S.S."/>
            <person name="Banfield J.F."/>
        </authorList>
    </citation>
    <scope>NUCLEOTIDE SEQUENCE [LARGE SCALE GENOMIC DNA]</scope>
</reference>
<protein>
    <recommendedName>
        <fullName evidence="4">AMP-dependent synthetase/ligase domain-containing protein</fullName>
    </recommendedName>
</protein>
<gene>
    <name evidence="2" type="ORF">A2563_05125</name>
</gene>
<keyword evidence="1" id="KW-1133">Transmembrane helix</keyword>
<accession>A0A1F6P843</accession>
<sequence length="510" mass="57907">MNKYFLSLYRKNLASKLSFLKRKDCEVMDKVGEKESVKLFNLVSARVVAYQKFLKENKVAIRKIVNIKDFKKLPLISKENYIKKNDLEDLLPPKELSNITTFSATSGSTGEPTFFPRSEDQDKNYEYISEIFLTTQLGLSKKKSTLVIIGFGLGVWIGGIFTYKNFNKLASKGYKISLLPVGPQKDMFLKSLKKFGGLFDQVILAGYPPFIKDIVDESVSYGIDFAKCNAKVLTAAESYSEDFRDYIAKKIKAKNIYTDFVNIYGTVELGTMAHETPLAILIRRLACKNKDIFKAVFNNSARLPTLGQYHPYLVYFEELEGELVGTGVGSSIPLIRYKFADRGGVIPFKEMIERLKSVGVDIVKEAAKNGIDKTVLNLPFVYVYERSDLVVNLMGINIYPEYVKSGLQKTGIEEKVTGKFSMVTKNDKNQDQFLEINVELKNGEASSPQLLKLIENFVVSSLQEKSTEYDYLYKNSSEESKKKITPQILLFNYEDKTYFAPGAKQKWVLK</sequence>
<dbReference type="Gene3D" id="3.40.50.12780">
    <property type="entry name" value="N-terminal domain of ligase-like"/>
    <property type="match status" value="1"/>
</dbReference>
<keyword evidence="1" id="KW-0812">Transmembrane</keyword>
<dbReference type="AlphaFoldDB" id="A0A1F6P843"/>
<organism evidence="2 3">
    <name type="scientific">Candidatus Magasanikbacteria bacterium RIFOXYD1_FULL_40_23</name>
    <dbReference type="NCBI Taxonomy" id="1798705"/>
    <lineage>
        <taxon>Bacteria</taxon>
        <taxon>Candidatus Magasanikiibacteriota</taxon>
    </lineage>
</organism>
<keyword evidence="1" id="KW-0472">Membrane</keyword>
<evidence type="ECO:0000256" key="1">
    <source>
        <dbReference type="SAM" id="Phobius"/>
    </source>
</evidence>
<feature type="transmembrane region" description="Helical" evidence="1">
    <location>
        <begin position="145"/>
        <end position="163"/>
    </location>
</feature>
<dbReference type="SUPFAM" id="SSF56801">
    <property type="entry name" value="Acetyl-CoA synthetase-like"/>
    <property type="match status" value="1"/>
</dbReference>
<comment type="caution">
    <text evidence="2">The sequence shown here is derived from an EMBL/GenBank/DDBJ whole genome shotgun (WGS) entry which is preliminary data.</text>
</comment>
<evidence type="ECO:0000313" key="2">
    <source>
        <dbReference type="EMBL" id="OGH92337.1"/>
    </source>
</evidence>
<evidence type="ECO:0008006" key="4">
    <source>
        <dbReference type="Google" id="ProtNLM"/>
    </source>
</evidence>
<proteinExistence type="predicted"/>
<name>A0A1F6P843_9BACT</name>
<dbReference type="EMBL" id="MFRA01000006">
    <property type="protein sequence ID" value="OGH92337.1"/>
    <property type="molecule type" value="Genomic_DNA"/>
</dbReference>
<dbReference type="PANTHER" id="PTHR43845:SF1">
    <property type="entry name" value="BLR5969 PROTEIN"/>
    <property type="match status" value="1"/>
</dbReference>
<dbReference type="STRING" id="1798705.A2563_05125"/>
<dbReference type="InterPro" id="IPR042099">
    <property type="entry name" value="ANL_N_sf"/>
</dbReference>